<dbReference type="PANTHER" id="PTHR15172:SF1">
    <property type="entry name" value="GALACTOCEREBROSIDASE"/>
    <property type="match status" value="1"/>
</dbReference>
<keyword evidence="10" id="KW-1015">Disulfide bond</keyword>
<dbReference type="InterPro" id="IPR049161">
    <property type="entry name" value="GH59_cat"/>
</dbReference>
<accession>A0A8D0WNH0</accession>
<comment type="subcellular location">
    <subcellularLocation>
        <location evidence="1">Lysosome</location>
    </subcellularLocation>
</comment>
<dbReference type="Pfam" id="PF02057">
    <property type="entry name" value="Glyco_hydro_59"/>
    <property type="match status" value="1"/>
</dbReference>
<dbReference type="PRINTS" id="PR00850">
    <property type="entry name" value="GLHYDRLASE59"/>
</dbReference>
<keyword evidence="6" id="KW-0378">Hydrolase</keyword>
<dbReference type="PANTHER" id="PTHR15172">
    <property type="entry name" value="GALACTOCEREBROSIDASE"/>
    <property type="match status" value="1"/>
</dbReference>
<dbReference type="Gene3D" id="2.60.120.560">
    <property type="entry name" value="Exo-inulinase, domain 1"/>
    <property type="match status" value="1"/>
</dbReference>
<dbReference type="Proteomes" id="UP000694725">
    <property type="component" value="Unplaced"/>
</dbReference>
<dbReference type="Pfam" id="PF21708">
    <property type="entry name" value="Glyco_hydro_59_C"/>
    <property type="match status" value="1"/>
</dbReference>
<evidence type="ECO:0000256" key="18">
    <source>
        <dbReference type="ARBA" id="ARBA00076981"/>
    </source>
</evidence>
<dbReference type="FunFam" id="3.20.20.70:FF:000091">
    <property type="entry name" value="galactocerebrosidase precursor"/>
    <property type="match status" value="1"/>
</dbReference>
<comment type="function">
    <text evidence="17">Hydrolyzes the galactose ester bonds of glycolipids such as galactosylceramide and galactosylsphingosine. Enzyme with very low activity responsible for the lysosomal catabolism of galactosylceramide, a major lipid in myelin, kidney and epithelial cells of small intestine and colon.</text>
</comment>
<evidence type="ECO:0000256" key="10">
    <source>
        <dbReference type="ARBA" id="ARBA00023157"/>
    </source>
</evidence>
<proteinExistence type="inferred from homology"/>
<dbReference type="Ensembl" id="ENSSSCT00065059677.1">
    <property type="protein sequence ID" value="ENSSSCP00065025889.1"/>
    <property type="gene ID" value="ENSSSCG00065043611.1"/>
</dbReference>
<dbReference type="Gene3D" id="3.20.20.80">
    <property type="entry name" value="Glycosidases"/>
    <property type="match status" value="2"/>
</dbReference>
<evidence type="ECO:0000256" key="16">
    <source>
        <dbReference type="ARBA" id="ARBA00048813"/>
    </source>
</evidence>
<dbReference type="Ensembl" id="ENSSSCT00030052329.1">
    <property type="protein sequence ID" value="ENSSSCP00030023877.1"/>
    <property type="gene ID" value="ENSSSCG00030037552.1"/>
</dbReference>
<dbReference type="GO" id="GO:0016020">
    <property type="term" value="C:membrane"/>
    <property type="evidence" value="ECO:0007669"/>
    <property type="project" value="GOC"/>
</dbReference>
<feature type="domain" description="Glycosyl hydrolase family 59 central" evidence="21">
    <location>
        <begin position="305"/>
        <end position="420"/>
    </location>
</feature>
<dbReference type="EC" id="3.2.1.46" evidence="3"/>
<keyword evidence="9" id="KW-0443">Lipid metabolism</keyword>
<evidence type="ECO:0000256" key="13">
    <source>
        <dbReference type="ARBA" id="ARBA00023295"/>
    </source>
</evidence>
<keyword evidence="8" id="KW-0442">Lipid degradation</keyword>
<dbReference type="GO" id="GO:0006683">
    <property type="term" value="P:galactosylceramide catabolic process"/>
    <property type="evidence" value="ECO:0007669"/>
    <property type="project" value="InterPro"/>
</dbReference>
<evidence type="ECO:0000256" key="2">
    <source>
        <dbReference type="ARBA" id="ARBA00005637"/>
    </source>
</evidence>
<evidence type="ECO:0000256" key="11">
    <source>
        <dbReference type="ARBA" id="ARBA00023180"/>
    </source>
</evidence>
<evidence type="ECO:0000313" key="23">
    <source>
        <dbReference type="Ensembl" id="ENSSSCP00030023877.1"/>
    </source>
</evidence>
<evidence type="ECO:0000256" key="1">
    <source>
        <dbReference type="ARBA" id="ARBA00004371"/>
    </source>
</evidence>
<dbReference type="GO" id="GO:0004336">
    <property type="term" value="F:galactosylceramidase activity"/>
    <property type="evidence" value="ECO:0007669"/>
    <property type="project" value="UniProtKB-EC"/>
</dbReference>
<organism evidence="23 24">
    <name type="scientific">Sus scrofa</name>
    <name type="common">Pig</name>
    <dbReference type="NCBI Taxonomy" id="9823"/>
    <lineage>
        <taxon>Eukaryota</taxon>
        <taxon>Metazoa</taxon>
        <taxon>Chordata</taxon>
        <taxon>Craniata</taxon>
        <taxon>Vertebrata</taxon>
        <taxon>Euteleostomi</taxon>
        <taxon>Mammalia</taxon>
        <taxon>Eutheria</taxon>
        <taxon>Laurasiatheria</taxon>
        <taxon>Artiodactyla</taxon>
        <taxon>Suina</taxon>
        <taxon>Suidae</taxon>
        <taxon>Sus</taxon>
    </lineage>
</organism>
<feature type="domain" description="Glycosyl hydrolase family 59 C-terminal lectin" evidence="22">
    <location>
        <begin position="457"/>
        <end position="631"/>
    </location>
</feature>
<name>A0A8D0WNH0_PIG</name>
<dbReference type="InterPro" id="IPR017853">
    <property type="entry name" value="GH"/>
</dbReference>
<dbReference type="AlphaFoldDB" id="A0A8D0WNH0"/>
<sequence length="633" mass="71358">MAERRLQASRQRRVKVMTAAAGSAGQVAVTLLLCALLAPGSSYVLDDSDGLGREFDGIGAVSGGGATSRLLVNYPEPYRSQILDYLFKPNFGASLHILKVEIGGDGQTTDGTEPSHMHYALDENYFRGYEWWLMKEAKKRNPNITLIGLPWSFPGWLGKGFNWPYVNLQLTAYYVMTWIVGAKHYHDLDIDYIGIWNERAFDANYIKVLRRMLNYQGLQQVKIIASDNLWEPISASMLLDSELMKAIDVIGTIAWNLVASYYEQLPYGRCGLMTAQEPWSGHYAVEAPIWISAHTTQFTQPGWYYLKTVGHLEKGGSYVALTDGLGNLTIIVETMSHKHSLCIRPFLPYFNVSHQFATFVLKGSFREIPELQVWYTKLGKPSKRYLFKQLDSLWLLDSSGSFTLELHEDELFTFTTLTTGNKGSYPPPPKSQPFPCVYEDDFNVDYPYFSEAPNFADQTGVFEYFMNIEDPGEHRFTLRQVLNQRPITWAADAFNTISVIGDYKWSNLTIKCDVYIETSETGGVFIAGRVNKGGILIRSARGVFFWIFANGSYQVTGDLAGWIIYTSGYADIKAKKWYTLTLTIKGGSSSGTLNGKLLWKNVSVNFPKNGWAAIGTHSFEFAQFDNFRVEATC</sequence>
<evidence type="ECO:0000313" key="24">
    <source>
        <dbReference type="Proteomes" id="UP000694570"/>
    </source>
</evidence>
<evidence type="ECO:0000256" key="15">
    <source>
        <dbReference type="ARBA" id="ARBA00033098"/>
    </source>
</evidence>
<evidence type="ECO:0000256" key="9">
    <source>
        <dbReference type="ARBA" id="ARBA00023098"/>
    </source>
</evidence>
<keyword evidence="13" id="KW-0326">Glycosidase</keyword>
<keyword evidence="12" id="KW-0458">Lysosome</keyword>
<dbReference type="FunFam" id="2.60.120.560:FF:000001">
    <property type="entry name" value="galactocerebrosidase precursor"/>
    <property type="match status" value="1"/>
</dbReference>
<dbReference type="InterPro" id="IPR035394">
    <property type="entry name" value="Glyco_hydro_59_dom"/>
</dbReference>
<evidence type="ECO:0000256" key="8">
    <source>
        <dbReference type="ARBA" id="ARBA00022963"/>
    </source>
</evidence>
<dbReference type="Pfam" id="PF17387">
    <property type="entry name" value="Glyco_hydro_59M"/>
    <property type="match status" value="1"/>
</dbReference>
<dbReference type="SUPFAM" id="SSF51445">
    <property type="entry name" value="(Trans)glycosidases"/>
    <property type="match status" value="1"/>
</dbReference>
<dbReference type="Ensembl" id="ENSSSCT00055049322.1">
    <property type="protein sequence ID" value="ENSSSCP00055039404.1"/>
    <property type="gene ID" value="ENSSSCG00055024890.1"/>
</dbReference>
<dbReference type="InterPro" id="IPR001286">
    <property type="entry name" value="Glyco_hydro_59"/>
</dbReference>
<dbReference type="Proteomes" id="UP000694570">
    <property type="component" value="Unplaced"/>
</dbReference>
<evidence type="ECO:0000256" key="17">
    <source>
        <dbReference type="ARBA" id="ARBA00055902"/>
    </source>
</evidence>
<comment type="similarity">
    <text evidence="2">Belongs to the glycosyl hydrolase 59 family.</text>
</comment>
<dbReference type="FunFam" id="3.20.20.80:FF:000026">
    <property type="entry name" value="galactocerebrosidase precursor"/>
    <property type="match status" value="1"/>
</dbReference>
<comment type="catalytic activity">
    <reaction evidence="14">
        <text>a D-galactosylceramide + H2O = an N-acyl-sphingoid base + D-galactose</text>
        <dbReference type="Rhea" id="RHEA:43412"/>
        <dbReference type="ChEBI" id="CHEBI:4139"/>
        <dbReference type="ChEBI" id="CHEBI:15377"/>
        <dbReference type="ChEBI" id="CHEBI:36498"/>
        <dbReference type="ChEBI" id="CHEBI:83273"/>
    </reaction>
    <physiologicalReaction direction="left-to-right" evidence="14">
        <dbReference type="Rhea" id="RHEA:43413"/>
    </physiologicalReaction>
</comment>
<evidence type="ECO:0000256" key="14">
    <source>
        <dbReference type="ARBA" id="ARBA00023982"/>
    </source>
</evidence>
<evidence type="ECO:0000256" key="12">
    <source>
        <dbReference type="ARBA" id="ARBA00023228"/>
    </source>
</evidence>
<keyword evidence="11" id="KW-0325">Glycoprotein</keyword>
<protein>
    <recommendedName>
        <fullName evidence="4">Galactocerebrosidase</fullName>
        <ecNumber evidence="3">3.2.1.46</ecNumber>
    </recommendedName>
    <alternativeName>
        <fullName evidence="18">Galactocerebroside beta-galactosidase</fullName>
    </alternativeName>
    <alternativeName>
        <fullName evidence="15">Galactosylceramidase</fullName>
    </alternativeName>
    <alternativeName>
        <fullName evidence="19">Galactosylceramide beta-galactosidase</fullName>
    </alternativeName>
</protein>
<keyword evidence="7" id="KW-0746">Sphingolipid metabolism</keyword>
<evidence type="ECO:0000259" key="22">
    <source>
        <dbReference type="Pfam" id="PF21708"/>
    </source>
</evidence>
<feature type="domain" description="Glycosyl hydrolase family 59 catalytic" evidence="20">
    <location>
        <begin position="55"/>
        <end position="252"/>
    </location>
</feature>
<evidence type="ECO:0000259" key="21">
    <source>
        <dbReference type="Pfam" id="PF17387"/>
    </source>
</evidence>
<dbReference type="Ensembl" id="ENSSSCT00050014362.1">
    <property type="protein sequence ID" value="ENSSSCP00050005907.1"/>
    <property type="gene ID" value="ENSSSCG00050010674.1"/>
</dbReference>
<evidence type="ECO:0000256" key="19">
    <source>
        <dbReference type="ARBA" id="ARBA00081696"/>
    </source>
</evidence>
<dbReference type="Proteomes" id="UP000694571">
    <property type="component" value="Unplaced"/>
</dbReference>
<evidence type="ECO:0000259" key="20">
    <source>
        <dbReference type="Pfam" id="PF02057"/>
    </source>
</evidence>
<comment type="catalytic activity">
    <reaction evidence="16">
        <text>beta-D-galactosyl-(1&lt;-&gt;1)-sphing-4-enine + H2O = sphing-4-enine + D-galactose</text>
        <dbReference type="Rhea" id="RHEA:43908"/>
        <dbReference type="ChEBI" id="CHEBI:4139"/>
        <dbReference type="ChEBI" id="CHEBI:15377"/>
        <dbReference type="ChEBI" id="CHEBI:57756"/>
        <dbReference type="ChEBI" id="CHEBI:57934"/>
    </reaction>
    <physiologicalReaction direction="left-to-right" evidence="16">
        <dbReference type="Rhea" id="RHEA:43909"/>
    </physiologicalReaction>
</comment>
<dbReference type="Proteomes" id="UP000694724">
    <property type="component" value="Unplaced"/>
</dbReference>
<reference evidence="23" key="1">
    <citation type="submission" date="2025-05" db="UniProtKB">
        <authorList>
            <consortium name="Ensembl"/>
        </authorList>
    </citation>
    <scope>IDENTIFICATION</scope>
</reference>
<dbReference type="GO" id="GO:0005764">
    <property type="term" value="C:lysosome"/>
    <property type="evidence" value="ECO:0007669"/>
    <property type="project" value="UniProtKB-SubCell"/>
</dbReference>
<evidence type="ECO:0000256" key="4">
    <source>
        <dbReference type="ARBA" id="ARBA00019657"/>
    </source>
</evidence>
<evidence type="ECO:0000256" key="6">
    <source>
        <dbReference type="ARBA" id="ARBA00022801"/>
    </source>
</evidence>
<keyword evidence="5" id="KW-0732">Signal</keyword>
<evidence type="ECO:0000256" key="7">
    <source>
        <dbReference type="ARBA" id="ARBA00022919"/>
    </source>
</evidence>
<dbReference type="InterPro" id="IPR049162">
    <property type="entry name" value="GH59_C"/>
</dbReference>
<evidence type="ECO:0000256" key="3">
    <source>
        <dbReference type="ARBA" id="ARBA00012657"/>
    </source>
</evidence>
<evidence type="ECO:0000256" key="5">
    <source>
        <dbReference type="ARBA" id="ARBA00022729"/>
    </source>
</evidence>